<protein>
    <submittedName>
        <fullName evidence="2">Uncharacterized protein</fullName>
    </submittedName>
</protein>
<keyword evidence="3" id="KW-1185">Reference proteome</keyword>
<comment type="caution">
    <text evidence="2">The sequence shown here is derived from an EMBL/GenBank/DDBJ whole genome shotgun (WGS) entry which is preliminary data.</text>
</comment>
<evidence type="ECO:0000313" key="3">
    <source>
        <dbReference type="Proteomes" id="UP001595719"/>
    </source>
</evidence>
<organism evidence="2 3">
    <name type="scientific">Flavobacterium quisquiliarum</name>
    <dbReference type="NCBI Taxonomy" id="1834436"/>
    <lineage>
        <taxon>Bacteria</taxon>
        <taxon>Pseudomonadati</taxon>
        <taxon>Bacteroidota</taxon>
        <taxon>Flavobacteriia</taxon>
        <taxon>Flavobacteriales</taxon>
        <taxon>Flavobacteriaceae</taxon>
        <taxon>Flavobacterium</taxon>
    </lineage>
</organism>
<sequence length="152" mass="17106">MNKIIEKLTRHLAKNPRRLFLIDSVGALLNSVLLSAVLSNLSPYFGMPKTTLTLLFSIAACLCFYSAVCFLFLKTKWTLYIRIISSANLLYCALTTAFLFIHYSKLTAFDLMYFSLETAIICLLVYTELTVSAKILNSSKGSQNISRSKPRL</sequence>
<keyword evidence="1" id="KW-0472">Membrane</keyword>
<feature type="transmembrane region" description="Helical" evidence="1">
    <location>
        <begin position="51"/>
        <end position="73"/>
    </location>
</feature>
<evidence type="ECO:0000256" key="1">
    <source>
        <dbReference type="SAM" id="Phobius"/>
    </source>
</evidence>
<evidence type="ECO:0000313" key="2">
    <source>
        <dbReference type="EMBL" id="MFC4389462.1"/>
    </source>
</evidence>
<dbReference type="RefSeq" id="WP_219071338.1">
    <property type="nucleotide sequence ID" value="NZ_JBHSCO010000001.1"/>
</dbReference>
<gene>
    <name evidence="2" type="ORF">ACFOY0_00535</name>
</gene>
<feature type="transmembrane region" description="Helical" evidence="1">
    <location>
        <begin position="80"/>
        <end position="101"/>
    </location>
</feature>
<feature type="transmembrane region" description="Helical" evidence="1">
    <location>
        <begin position="113"/>
        <end position="131"/>
    </location>
</feature>
<keyword evidence="1" id="KW-0812">Transmembrane</keyword>
<dbReference type="Proteomes" id="UP001595719">
    <property type="component" value="Unassembled WGS sequence"/>
</dbReference>
<keyword evidence="1" id="KW-1133">Transmembrane helix</keyword>
<accession>A0ABV8VY56</accession>
<proteinExistence type="predicted"/>
<reference evidence="3" key="1">
    <citation type="journal article" date="2019" name="Int. J. Syst. Evol. Microbiol.">
        <title>The Global Catalogue of Microorganisms (GCM) 10K type strain sequencing project: providing services to taxonomists for standard genome sequencing and annotation.</title>
        <authorList>
            <consortium name="The Broad Institute Genomics Platform"/>
            <consortium name="The Broad Institute Genome Sequencing Center for Infectious Disease"/>
            <person name="Wu L."/>
            <person name="Ma J."/>
        </authorList>
    </citation>
    <scope>NUCLEOTIDE SEQUENCE [LARGE SCALE GENOMIC DNA]</scope>
    <source>
        <strain evidence="3">CGMCC 1.15345</strain>
    </source>
</reference>
<feature type="transmembrane region" description="Helical" evidence="1">
    <location>
        <begin position="20"/>
        <end position="39"/>
    </location>
</feature>
<dbReference type="EMBL" id="JBHSCO010000001">
    <property type="protein sequence ID" value="MFC4389462.1"/>
    <property type="molecule type" value="Genomic_DNA"/>
</dbReference>
<name>A0ABV8VY56_9FLAO</name>